<dbReference type="EMBL" id="CAMXCT030001249">
    <property type="protein sequence ID" value="CAL4775595.1"/>
    <property type="molecule type" value="Genomic_DNA"/>
</dbReference>
<evidence type="ECO:0000313" key="5">
    <source>
        <dbReference type="Proteomes" id="UP001152797"/>
    </source>
</evidence>
<comment type="caution">
    <text evidence="2">The sequence shown here is derived from an EMBL/GenBank/DDBJ whole genome shotgun (WGS) entry which is preliminary data.</text>
</comment>
<dbReference type="EMBL" id="CAMXCT010001249">
    <property type="protein sequence ID" value="CAI3988283.1"/>
    <property type="molecule type" value="Genomic_DNA"/>
</dbReference>
<keyword evidence="5" id="KW-1185">Reference proteome</keyword>
<reference evidence="3" key="2">
    <citation type="submission" date="2024-04" db="EMBL/GenBank/DDBJ databases">
        <authorList>
            <person name="Chen Y."/>
            <person name="Shah S."/>
            <person name="Dougan E. K."/>
            <person name="Thang M."/>
            <person name="Chan C."/>
        </authorList>
    </citation>
    <scope>NUCLEOTIDE SEQUENCE [LARGE SCALE GENOMIC DNA]</scope>
</reference>
<name>A0A9P1CCP2_9DINO</name>
<dbReference type="EMBL" id="CAMXCT020001249">
    <property type="protein sequence ID" value="CAL1141658.1"/>
    <property type="molecule type" value="Genomic_DNA"/>
</dbReference>
<sequence length="164" mass="18825">MEGIPVCLLWGRLGREEREEREEMQGDPKPPEPAAPSKWEWPPWCLNFKSPNIEVWVLDEDAGIGRWVSAQPQSRVVDKSGRDAYLCAEYLWDDEYYVQDFGPQHVRCKGETKTVLQTLTQDDPELEATKVFKKNGDESLMDTKVFKDKKGKKEGGLSAILHED</sequence>
<evidence type="ECO:0000313" key="2">
    <source>
        <dbReference type="EMBL" id="CAI3988283.1"/>
    </source>
</evidence>
<organism evidence="2">
    <name type="scientific">Cladocopium goreaui</name>
    <dbReference type="NCBI Taxonomy" id="2562237"/>
    <lineage>
        <taxon>Eukaryota</taxon>
        <taxon>Sar</taxon>
        <taxon>Alveolata</taxon>
        <taxon>Dinophyceae</taxon>
        <taxon>Suessiales</taxon>
        <taxon>Symbiodiniaceae</taxon>
        <taxon>Cladocopium</taxon>
    </lineage>
</organism>
<evidence type="ECO:0000313" key="3">
    <source>
        <dbReference type="EMBL" id="CAL1141658.1"/>
    </source>
</evidence>
<accession>A0A9P1CCP2</accession>
<evidence type="ECO:0000313" key="4">
    <source>
        <dbReference type="EMBL" id="CAL4775595.1"/>
    </source>
</evidence>
<feature type="region of interest" description="Disordered" evidence="1">
    <location>
        <begin position="17"/>
        <end position="38"/>
    </location>
</feature>
<dbReference type="Proteomes" id="UP001152797">
    <property type="component" value="Unassembled WGS sequence"/>
</dbReference>
<feature type="compositionally biased region" description="Basic and acidic residues" evidence="1">
    <location>
        <begin position="17"/>
        <end position="30"/>
    </location>
</feature>
<dbReference type="AlphaFoldDB" id="A0A9P1CCP2"/>
<dbReference type="OrthoDB" id="438878at2759"/>
<proteinExistence type="predicted"/>
<gene>
    <name evidence="2" type="ORF">C1SCF055_LOCUS15482</name>
</gene>
<reference evidence="2" key="1">
    <citation type="submission" date="2022-10" db="EMBL/GenBank/DDBJ databases">
        <authorList>
            <person name="Chen Y."/>
            <person name="Dougan E. K."/>
            <person name="Chan C."/>
            <person name="Rhodes N."/>
            <person name="Thang M."/>
        </authorList>
    </citation>
    <scope>NUCLEOTIDE SEQUENCE</scope>
</reference>
<protein>
    <submittedName>
        <fullName evidence="4">Mycocerosic acid synthase</fullName>
    </submittedName>
</protein>
<evidence type="ECO:0000256" key="1">
    <source>
        <dbReference type="SAM" id="MobiDB-lite"/>
    </source>
</evidence>